<dbReference type="HOGENOM" id="CLU_2545939_0_0_1"/>
<proteinExistence type="predicted"/>
<organism evidence="1 2">
    <name type="scientific">Leersia perrieri</name>
    <dbReference type="NCBI Taxonomy" id="77586"/>
    <lineage>
        <taxon>Eukaryota</taxon>
        <taxon>Viridiplantae</taxon>
        <taxon>Streptophyta</taxon>
        <taxon>Embryophyta</taxon>
        <taxon>Tracheophyta</taxon>
        <taxon>Spermatophyta</taxon>
        <taxon>Magnoliopsida</taxon>
        <taxon>Liliopsida</taxon>
        <taxon>Poales</taxon>
        <taxon>Poaceae</taxon>
        <taxon>BOP clade</taxon>
        <taxon>Oryzoideae</taxon>
        <taxon>Oryzeae</taxon>
        <taxon>Oryzinae</taxon>
        <taxon>Leersia</taxon>
    </lineage>
</organism>
<reference evidence="1 2" key="1">
    <citation type="submission" date="2012-08" db="EMBL/GenBank/DDBJ databases">
        <title>Oryza genome evolution.</title>
        <authorList>
            <person name="Wing R.A."/>
        </authorList>
    </citation>
    <scope>NUCLEOTIDE SEQUENCE</scope>
</reference>
<dbReference type="EnsemblPlants" id="LPERR09G04290.1">
    <property type="protein sequence ID" value="LPERR09G04290.1"/>
    <property type="gene ID" value="LPERR09G04290"/>
</dbReference>
<accession>A0A0D9XCM2</accession>
<reference evidence="2" key="2">
    <citation type="submission" date="2013-12" db="EMBL/GenBank/DDBJ databases">
        <authorList>
            <person name="Yu Y."/>
            <person name="Lee S."/>
            <person name="de Baynast K."/>
            <person name="Wissotski M."/>
            <person name="Liu L."/>
            <person name="Talag J."/>
            <person name="Goicoechea J."/>
            <person name="Angelova A."/>
            <person name="Jetty R."/>
            <person name="Kudrna D."/>
            <person name="Golser W."/>
            <person name="Rivera L."/>
            <person name="Zhang J."/>
            <person name="Wing R."/>
        </authorList>
    </citation>
    <scope>NUCLEOTIDE SEQUENCE</scope>
</reference>
<protein>
    <submittedName>
        <fullName evidence="1">Uncharacterized protein</fullName>
    </submittedName>
</protein>
<reference evidence="1" key="3">
    <citation type="submission" date="2015-04" db="UniProtKB">
        <authorList>
            <consortium name="EnsemblPlants"/>
        </authorList>
    </citation>
    <scope>IDENTIFICATION</scope>
</reference>
<keyword evidence="2" id="KW-1185">Reference proteome</keyword>
<evidence type="ECO:0000313" key="1">
    <source>
        <dbReference type="EnsemblPlants" id="LPERR09G04290.1"/>
    </source>
</evidence>
<sequence>MHCASRGLVWSSLAVRSPRNTPCSTFVLPFRCRLVAEKLRSNHPASVGHPVATAGEEIVGPDGSKRWWFEDPSSMLSFSYSST</sequence>
<evidence type="ECO:0000313" key="2">
    <source>
        <dbReference type="Proteomes" id="UP000032180"/>
    </source>
</evidence>
<dbReference type="AlphaFoldDB" id="A0A0D9XCM2"/>
<name>A0A0D9XCM2_9ORYZ</name>
<dbReference type="Proteomes" id="UP000032180">
    <property type="component" value="Chromosome 9"/>
</dbReference>
<dbReference type="Gramene" id="LPERR09G04290.1">
    <property type="protein sequence ID" value="LPERR09G04290.1"/>
    <property type="gene ID" value="LPERR09G04290"/>
</dbReference>